<gene>
    <name evidence="4" type="ORF">GDO81_024401</name>
</gene>
<dbReference type="SUPFAM" id="SSF48726">
    <property type="entry name" value="Immunoglobulin"/>
    <property type="match status" value="1"/>
</dbReference>
<feature type="signal peptide" evidence="2">
    <location>
        <begin position="1"/>
        <end position="16"/>
    </location>
</feature>
<evidence type="ECO:0000259" key="3">
    <source>
        <dbReference type="PROSITE" id="PS50835"/>
    </source>
</evidence>
<dbReference type="InterPro" id="IPR007110">
    <property type="entry name" value="Ig-like_dom"/>
</dbReference>
<dbReference type="Proteomes" id="UP000824782">
    <property type="component" value="Unassembled WGS sequence"/>
</dbReference>
<feature type="chain" id="PRO_5043753549" description="Ig-like domain-containing protein" evidence="2">
    <location>
        <begin position="17"/>
        <end position="122"/>
    </location>
</feature>
<comment type="caution">
    <text evidence="4">The sequence shown here is derived from an EMBL/GenBank/DDBJ whole genome shotgun (WGS) entry which is preliminary data.</text>
</comment>
<keyword evidence="1" id="KW-1015">Disulfide bond</keyword>
<keyword evidence="5" id="KW-1185">Reference proteome</keyword>
<evidence type="ECO:0000256" key="1">
    <source>
        <dbReference type="ARBA" id="ARBA00023157"/>
    </source>
</evidence>
<dbReference type="Gene3D" id="2.60.40.10">
    <property type="entry name" value="Immunoglobulins"/>
    <property type="match status" value="1"/>
</dbReference>
<evidence type="ECO:0000256" key="2">
    <source>
        <dbReference type="SAM" id="SignalP"/>
    </source>
</evidence>
<dbReference type="AlphaFoldDB" id="A0AAV6ZBA0"/>
<keyword evidence="2" id="KW-0732">Signal</keyword>
<evidence type="ECO:0000313" key="4">
    <source>
        <dbReference type="EMBL" id="KAG8543533.1"/>
    </source>
</evidence>
<dbReference type="PROSITE" id="PS50835">
    <property type="entry name" value="IG_LIKE"/>
    <property type="match status" value="1"/>
</dbReference>
<evidence type="ECO:0000313" key="5">
    <source>
        <dbReference type="Proteomes" id="UP000824782"/>
    </source>
</evidence>
<dbReference type="Pfam" id="PF08205">
    <property type="entry name" value="C2-set_2"/>
    <property type="match status" value="1"/>
</dbReference>
<feature type="domain" description="Ig-like" evidence="3">
    <location>
        <begin position="29"/>
        <end position="115"/>
    </location>
</feature>
<dbReference type="InterPro" id="IPR013783">
    <property type="entry name" value="Ig-like_fold"/>
</dbReference>
<name>A0AAV6ZBA0_ENGPU</name>
<dbReference type="EMBL" id="WNYA01003248">
    <property type="protein sequence ID" value="KAG8543533.1"/>
    <property type="molecule type" value="Genomic_DNA"/>
</dbReference>
<accession>A0AAV6ZBA0</accession>
<dbReference type="InterPro" id="IPR036179">
    <property type="entry name" value="Ig-like_dom_sf"/>
</dbReference>
<protein>
    <recommendedName>
        <fullName evidence="3">Ig-like domain-containing protein</fullName>
    </recommendedName>
</protein>
<organism evidence="4 5">
    <name type="scientific">Engystomops pustulosus</name>
    <name type="common">Tungara frog</name>
    <name type="synonym">Physalaemus pustulosus</name>
    <dbReference type="NCBI Taxonomy" id="76066"/>
    <lineage>
        <taxon>Eukaryota</taxon>
        <taxon>Metazoa</taxon>
        <taxon>Chordata</taxon>
        <taxon>Craniata</taxon>
        <taxon>Vertebrata</taxon>
        <taxon>Euteleostomi</taxon>
        <taxon>Amphibia</taxon>
        <taxon>Batrachia</taxon>
        <taxon>Anura</taxon>
        <taxon>Neobatrachia</taxon>
        <taxon>Hyloidea</taxon>
        <taxon>Leptodactylidae</taxon>
        <taxon>Leiuperinae</taxon>
        <taxon>Engystomops</taxon>
    </lineage>
</organism>
<dbReference type="PROSITE" id="PS51257">
    <property type="entry name" value="PROKAR_LIPOPROTEIN"/>
    <property type="match status" value="1"/>
</dbReference>
<proteinExistence type="predicted"/>
<reference evidence="4" key="1">
    <citation type="thesis" date="2020" institute="ProQuest LLC" country="789 East Eisenhower Parkway, Ann Arbor, MI, USA">
        <title>Comparative Genomics and Chromosome Evolution.</title>
        <authorList>
            <person name="Mudd A.B."/>
        </authorList>
    </citation>
    <scope>NUCLEOTIDE SEQUENCE</scope>
    <source>
        <strain evidence="4">237g6f4</strain>
        <tissue evidence="4">Blood</tissue>
    </source>
</reference>
<sequence length="122" mass="13152">MSALLRVSLLLQVVSCQGLLHIHVAPAPGQVIAGCLEETVATCVVRGAGPPVEISWRTGGLPYTAELQTTQENGTMTIRSELKMIPNNGIYGLRVTCVIVQNLGVNEEQFEKTIALQNIHCK</sequence>
<dbReference type="InterPro" id="IPR013162">
    <property type="entry name" value="CD80_C2-set"/>
</dbReference>